<feature type="chain" id="PRO_5045694469" description="Alpha-acetolactate decarboxylase" evidence="10">
    <location>
        <begin position="26"/>
        <end position="273"/>
    </location>
</feature>
<gene>
    <name evidence="11" type="primary">budA</name>
    <name evidence="11" type="ORF">ACFSW5_22140</name>
</gene>
<evidence type="ECO:0000256" key="1">
    <source>
        <dbReference type="ARBA" id="ARBA00001784"/>
    </source>
</evidence>
<keyword evidence="8 9" id="KW-0456">Lyase</keyword>
<dbReference type="PANTHER" id="PTHR35524:SF1">
    <property type="entry name" value="ALPHA-ACETOLACTATE DECARBOXYLASE"/>
    <property type="match status" value="1"/>
</dbReference>
<dbReference type="Pfam" id="PF03306">
    <property type="entry name" value="AAL_decarboxy"/>
    <property type="match status" value="1"/>
</dbReference>
<dbReference type="NCBIfam" id="TIGR01252">
    <property type="entry name" value="acetolac_decarb"/>
    <property type="match status" value="1"/>
</dbReference>
<dbReference type="SUPFAM" id="SSF117856">
    <property type="entry name" value="AF0104/ALDC/Ptd012-like"/>
    <property type="match status" value="1"/>
</dbReference>
<feature type="signal peptide" evidence="10">
    <location>
        <begin position="1"/>
        <end position="25"/>
    </location>
</feature>
<keyword evidence="7 9" id="KW-0005">Acetoin biosynthesis</keyword>
<evidence type="ECO:0000256" key="9">
    <source>
        <dbReference type="PIRNR" id="PIRNR001332"/>
    </source>
</evidence>
<dbReference type="GO" id="GO:0047605">
    <property type="term" value="F:acetolactate decarboxylase activity"/>
    <property type="evidence" value="ECO:0007669"/>
    <property type="project" value="UniProtKB-EC"/>
</dbReference>
<evidence type="ECO:0000256" key="5">
    <source>
        <dbReference type="ARBA" id="ARBA00020164"/>
    </source>
</evidence>
<keyword evidence="12" id="KW-1185">Reference proteome</keyword>
<evidence type="ECO:0000256" key="3">
    <source>
        <dbReference type="ARBA" id="ARBA00007106"/>
    </source>
</evidence>
<keyword evidence="10" id="KW-0732">Signal</keyword>
<dbReference type="Gene3D" id="3.30.1330.80">
    <property type="entry name" value="Hypothetical protein, similar to alpha- acetolactate decarboxylase, domain 2"/>
    <property type="match status" value="2"/>
</dbReference>
<dbReference type="PANTHER" id="PTHR35524">
    <property type="entry name" value="ALPHA-ACETOLACTATE DECARBOXYLASE"/>
    <property type="match status" value="1"/>
</dbReference>
<protein>
    <recommendedName>
        <fullName evidence="5 9">Alpha-acetolactate decarboxylase</fullName>
        <ecNumber evidence="4 9">4.1.1.5</ecNumber>
    </recommendedName>
</protein>
<sequence length="273" mass="30097">MKKKHVITAVAAIGASAILLTGAFANGKADTSASKIHNNTLFQYSTINALMKGQFDGEMTLGEVKKHGDTGLGTFNAVNGELTLIDGKFYRFDYEGHFEEVKLDEKTPFVAATYFSPEKTIEVSNVTQISDLTAQLSASMDKKNNFYAFKVHGTFSYLKVRSEEAQEKPYPTLPEVLAHQSEFEYENVTGTMIAFYTPNYAAMFNVPGFHFHFVSDDRTIGGHILNAKLFKGVAQVDSISNLDVSLPQTEEFANADLTTVTPEEIEAVETDSK</sequence>
<reference evidence="12" key="1">
    <citation type="journal article" date="2019" name="Int. J. Syst. Evol. Microbiol.">
        <title>The Global Catalogue of Microorganisms (GCM) 10K type strain sequencing project: providing services to taxonomists for standard genome sequencing and annotation.</title>
        <authorList>
            <consortium name="The Broad Institute Genomics Platform"/>
            <consortium name="The Broad Institute Genome Sequencing Center for Infectious Disease"/>
            <person name="Wu L."/>
            <person name="Ma J."/>
        </authorList>
    </citation>
    <scope>NUCLEOTIDE SEQUENCE [LARGE SCALE GENOMIC DNA]</scope>
    <source>
        <strain evidence="12">TISTR 1827</strain>
    </source>
</reference>
<organism evidence="11 12">
    <name type="scientific">Paenibacillus thailandensis</name>
    <dbReference type="NCBI Taxonomy" id="393250"/>
    <lineage>
        <taxon>Bacteria</taxon>
        <taxon>Bacillati</taxon>
        <taxon>Bacillota</taxon>
        <taxon>Bacilli</taxon>
        <taxon>Bacillales</taxon>
        <taxon>Paenibacillaceae</taxon>
        <taxon>Paenibacillus</taxon>
    </lineage>
</organism>
<evidence type="ECO:0000313" key="12">
    <source>
        <dbReference type="Proteomes" id="UP001597493"/>
    </source>
</evidence>
<comment type="caution">
    <text evidence="11">The sequence shown here is derived from an EMBL/GenBank/DDBJ whole genome shotgun (WGS) entry which is preliminary data.</text>
</comment>
<evidence type="ECO:0000256" key="4">
    <source>
        <dbReference type="ARBA" id="ARBA00013204"/>
    </source>
</evidence>
<dbReference type="PIRSF" id="PIRSF001332">
    <property type="entry name" value="Acetolac_decarb"/>
    <property type="match status" value="1"/>
</dbReference>
<dbReference type="CDD" id="cd17299">
    <property type="entry name" value="acetolactate_decarboxylase"/>
    <property type="match status" value="1"/>
</dbReference>
<evidence type="ECO:0000313" key="11">
    <source>
        <dbReference type="EMBL" id="MFD2662961.1"/>
    </source>
</evidence>
<proteinExistence type="inferred from homology"/>
<dbReference type="EC" id="4.1.1.5" evidence="4 9"/>
<evidence type="ECO:0000256" key="2">
    <source>
        <dbReference type="ARBA" id="ARBA00005170"/>
    </source>
</evidence>
<dbReference type="EMBL" id="JBHUMY010000036">
    <property type="protein sequence ID" value="MFD2662961.1"/>
    <property type="molecule type" value="Genomic_DNA"/>
</dbReference>
<evidence type="ECO:0000256" key="7">
    <source>
        <dbReference type="ARBA" id="ARBA00023061"/>
    </source>
</evidence>
<accession>A0ABW5R2B5</accession>
<evidence type="ECO:0000256" key="6">
    <source>
        <dbReference type="ARBA" id="ARBA00022793"/>
    </source>
</evidence>
<dbReference type="Proteomes" id="UP001597493">
    <property type="component" value="Unassembled WGS sequence"/>
</dbReference>
<comment type="similarity">
    <text evidence="3 9">Belongs to the alpha-acetolactate decarboxylase family.</text>
</comment>
<evidence type="ECO:0000256" key="8">
    <source>
        <dbReference type="ARBA" id="ARBA00023239"/>
    </source>
</evidence>
<name>A0ABW5R2B5_9BACL</name>
<comment type="pathway">
    <text evidence="2 9">Polyol metabolism; (R,R)-butane-2,3-diol biosynthesis; (R,R)-butane-2,3-diol from pyruvate: step 2/3.</text>
</comment>
<evidence type="ECO:0000256" key="10">
    <source>
        <dbReference type="SAM" id="SignalP"/>
    </source>
</evidence>
<dbReference type="RefSeq" id="WP_379278106.1">
    <property type="nucleotide sequence ID" value="NZ_JBHUGT010000043.1"/>
</dbReference>
<comment type="catalytic activity">
    <reaction evidence="1 9">
        <text>(2S)-2-acetolactate + H(+) = (R)-acetoin + CO2</text>
        <dbReference type="Rhea" id="RHEA:21580"/>
        <dbReference type="ChEBI" id="CHEBI:15378"/>
        <dbReference type="ChEBI" id="CHEBI:15686"/>
        <dbReference type="ChEBI" id="CHEBI:16526"/>
        <dbReference type="ChEBI" id="CHEBI:58476"/>
        <dbReference type="EC" id="4.1.1.5"/>
    </reaction>
</comment>
<dbReference type="InterPro" id="IPR005128">
    <property type="entry name" value="Acetolactate_a_deCO2ase"/>
</dbReference>
<keyword evidence="6 9" id="KW-0210">Decarboxylase</keyword>